<proteinExistence type="predicted"/>
<reference evidence="1 2" key="1">
    <citation type="submission" date="2021-06" db="EMBL/GenBank/DDBJ databases">
        <authorList>
            <person name="Palmer J.M."/>
        </authorList>
    </citation>
    <scope>NUCLEOTIDE SEQUENCE [LARGE SCALE GENOMIC DNA]</scope>
    <source>
        <strain evidence="1 2">MEX-2019</strain>
        <tissue evidence="1">Muscle</tissue>
    </source>
</reference>
<dbReference type="Proteomes" id="UP001311232">
    <property type="component" value="Unassembled WGS sequence"/>
</dbReference>
<protein>
    <submittedName>
        <fullName evidence="1">Uncharacterized protein</fullName>
    </submittedName>
</protein>
<dbReference type="AlphaFoldDB" id="A0AAV9RIC5"/>
<accession>A0AAV9RIC5</accession>
<dbReference type="EMBL" id="JAHHUM010001781">
    <property type="protein sequence ID" value="KAK5608799.1"/>
    <property type="molecule type" value="Genomic_DNA"/>
</dbReference>
<sequence length="128" mass="13558">MTESSGHFGPSGRRSINSVFIFCQEAAKNIKCSEDYPEPQVPSGIALSLSSSSPSSLTFAGIDAVPRMTPVLLSEGSSGLFRGFPQPPGRPSEPRGGFLWQTVALQTSLAFVPAPPGRPAELFVFPSF</sequence>
<comment type="caution">
    <text evidence="1">The sequence shown here is derived from an EMBL/GenBank/DDBJ whole genome shotgun (WGS) entry which is preliminary data.</text>
</comment>
<evidence type="ECO:0000313" key="1">
    <source>
        <dbReference type="EMBL" id="KAK5608799.1"/>
    </source>
</evidence>
<gene>
    <name evidence="1" type="ORF">CRENBAI_020081</name>
</gene>
<organism evidence="1 2">
    <name type="scientific">Crenichthys baileyi</name>
    <name type="common">White River springfish</name>
    <dbReference type="NCBI Taxonomy" id="28760"/>
    <lineage>
        <taxon>Eukaryota</taxon>
        <taxon>Metazoa</taxon>
        <taxon>Chordata</taxon>
        <taxon>Craniata</taxon>
        <taxon>Vertebrata</taxon>
        <taxon>Euteleostomi</taxon>
        <taxon>Actinopterygii</taxon>
        <taxon>Neopterygii</taxon>
        <taxon>Teleostei</taxon>
        <taxon>Neoteleostei</taxon>
        <taxon>Acanthomorphata</taxon>
        <taxon>Ovalentaria</taxon>
        <taxon>Atherinomorphae</taxon>
        <taxon>Cyprinodontiformes</taxon>
        <taxon>Goodeidae</taxon>
        <taxon>Crenichthys</taxon>
    </lineage>
</organism>
<evidence type="ECO:0000313" key="2">
    <source>
        <dbReference type="Proteomes" id="UP001311232"/>
    </source>
</evidence>
<name>A0AAV9RIC5_9TELE</name>
<keyword evidence="2" id="KW-1185">Reference proteome</keyword>